<reference evidence="3 4" key="1">
    <citation type="journal article" date="2012" name="Eukaryot. Cell">
        <title>Genome sequence of the fungus Glarea lozoyensis: the first genome sequence of a species from the Helotiaceae family.</title>
        <authorList>
            <person name="Youssar L."/>
            <person name="Gruening B.A."/>
            <person name="Erxleben A."/>
            <person name="Guenther S."/>
            <person name="Huettel W."/>
        </authorList>
    </citation>
    <scope>NUCLEOTIDE SEQUENCE [LARGE SCALE GENOMIC DNA]</scope>
    <source>
        <strain evidence="4">ATCC 74030 / MF5533</strain>
    </source>
</reference>
<dbReference type="InterPro" id="IPR009799">
    <property type="entry name" value="EthD_dom"/>
</dbReference>
<comment type="similarity">
    <text evidence="1">Belongs to the tpcK family.</text>
</comment>
<dbReference type="OrthoDB" id="3454835at2759"/>
<dbReference type="HOGENOM" id="CLU_115019_0_3_1"/>
<dbReference type="SUPFAM" id="SSF54909">
    <property type="entry name" value="Dimeric alpha+beta barrel"/>
    <property type="match status" value="1"/>
</dbReference>
<gene>
    <name evidence="3" type="ORF">M7I_3748</name>
</gene>
<dbReference type="Pfam" id="PF07110">
    <property type="entry name" value="EthD"/>
    <property type="match status" value="1"/>
</dbReference>
<accession>H0EMB7</accession>
<name>H0EMB7_GLAL7</name>
<evidence type="ECO:0000256" key="1">
    <source>
        <dbReference type="ARBA" id="ARBA00005986"/>
    </source>
</evidence>
<evidence type="ECO:0000313" key="4">
    <source>
        <dbReference type="Proteomes" id="UP000005446"/>
    </source>
</evidence>
<dbReference type="InterPro" id="IPR011008">
    <property type="entry name" value="Dimeric_a/b-barrel"/>
</dbReference>
<keyword evidence="4" id="KW-1185">Reference proteome</keyword>
<dbReference type="Proteomes" id="UP000005446">
    <property type="component" value="Unassembled WGS sequence"/>
</dbReference>
<evidence type="ECO:0000259" key="2">
    <source>
        <dbReference type="Pfam" id="PF07110"/>
    </source>
</evidence>
<dbReference type="InParanoid" id="H0EMB7"/>
<dbReference type="AlphaFoldDB" id="H0EMB7"/>
<sequence length="149" mass="17191">MAEQPATLLKVSVLHFRDESKDEETWTKWYIEEQIPRFITVAHKHGIDRCEVYFTPSTFKAMFQADLDQLKGGCAEGWTMAPYDAVVNYYVSDPQKVRDMLSDPDWNDKVVAFEEGWNDQKRVDVQIGTQTAYIEGGEIVNTRVKEYGS</sequence>
<comment type="caution">
    <text evidence="3">The sequence shown here is derived from an EMBL/GenBank/DDBJ whole genome shotgun (WGS) entry which is preliminary data.</text>
</comment>
<organism evidence="3 4">
    <name type="scientific">Glarea lozoyensis (strain ATCC 74030 / MF5533)</name>
    <dbReference type="NCBI Taxonomy" id="1104152"/>
    <lineage>
        <taxon>Eukaryota</taxon>
        <taxon>Fungi</taxon>
        <taxon>Dikarya</taxon>
        <taxon>Ascomycota</taxon>
        <taxon>Pezizomycotina</taxon>
        <taxon>Leotiomycetes</taxon>
        <taxon>Helotiales</taxon>
        <taxon>Helotiaceae</taxon>
        <taxon>Glarea</taxon>
    </lineage>
</organism>
<protein>
    <recommendedName>
        <fullName evidence="2">EthD domain-containing protein</fullName>
    </recommendedName>
</protein>
<feature type="domain" description="EthD" evidence="2">
    <location>
        <begin position="22"/>
        <end position="120"/>
    </location>
</feature>
<evidence type="ECO:0000313" key="3">
    <source>
        <dbReference type="EMBL" id="EHL00257.1"/>
    </source>
</evidence>
<dbReference type="EMBL" id="AGUE01000089">
    <property type="protein sequence ID" value="EHL00257.1"/>
    <property type="molecule type" value="Genomic_DNA"/>
</dbReference>
<proteinExistence type="inferred from homology"/>